<feature type="compositionally biased region" description="Basic and acidic residues" evidence="1">
    <location>
        <begin position="904"/>
        <end position="915"/>
    </location>
</feature>
<feature type="transmembrane region" description="Helical" evidence="2">
    <location>
        <begin position="84"/>
        <end position="104"/>
    </location>
</feature>
<feature type="transmembrane region" description="Helical" evidence="2">
    <location>
        <begin position="144"/>
        <end position="170"/>
    </location>
</feature>
<evidence type="ECO:0000256" key="1">
    <source>
        <dbReference type="SAM" id="MobiDB-lite"/>
    </source>
</evidence>
<feature type="transmembrane region" description="Helical" evidence="2">
    <location>
        <begin position="372"/>
        <end position="394"/>
    </location>
</feature>
<keyword evidence="2" id="KW-0472">Membrane</keyword>
<name>A0A507DS89_9FUNG</name>
<comment type="caution">
    <text evidence="4">The sequence shown here is derived from an EMBL/GenBank/DDBJ whole genome shotgun (WGS) entry which is preliminary data.</text>
</comment>
<dbReference type="PANTHER" id="PTHR35152:SF1">
    <property type="entry name" value="DOMAIN SIGNALLING PROTEIN, PUTATIVE (AFU_ORTHOLOGUE AFUA_5G11310)-RELATED"/>
    <property type="match status" value="1"/>
</dbReference>
<keyword evidence="5" id="KW-1185">Reference proteome</keyword>
<feature type="compositionally biased region" description="Polar residues" evidence="1">
    <location>
        <begin position="704"/>
        <end position="716"/>
    </location>
</feature>
<feature type="transmembrane region" description="Helical" evidence="2">
    <location>
        <begin position="116"/>
        <end position="138"/>
    </location>
</feature>
<evidence type="ECO:0000313" key="4">
    <source>
        <dbReference type="EMBL" id="TPX54122.1"/>
    </source>
</evidence>
<feature type="transmembrane region" description="Helical" evidence="2">
    <location>
        <begin position="182"/>
        <end position="207"/>
    </location>
</feature>
<dbReference type="PANTHER" id="PTHR35152">
    <property type="entry name" value="DOMAIN SIGNALLING PROTEIN, PUTATIVE (AFU_ORTHOLOGUE AFUA_5G11310)-RELATED"/>
    <property type="match status" value="1"/>
</dbReference>
<organism evidence="4 5">
    <name type="scientific">Powellomyces hirtus</name>
    <dbReference type="NCBI Taxonomy" id="109895"/>
    <lineage>
        <taxon>Eukaryota</taxon>
        <taxon>Fungi</taxon>
        <taxon>Fungi incertae sedis</taxon>
        <taxon>Chytridiomycota</taxon>
        <taxon>Chytridiomycota incertae sedis</taxon>
        <taxon>Chytridiomycetes</taxon>
        <taxon>Spizellomycetales</taxon>
        <taxon>Powellomycetaceae</taxon>
        <taxon>Powellomyces</taxon>
    </lineage>
</organism>
<feature type="transmembrane region" description="Helical" evidence="2">
    <location>
        <begin position="227"/>
        <end position="249"/>
    </location>
</feature>
<evidence type="ECO:0000259" key="3">
    <source>
        <dbReference type="PROSITE" id="PS50924"/>
    </source>
</evidence>
<dbReference type="Proteomes" id="UP000318582">
    <property type="component" value="Unassembled WGS sequence"/>
</dbReference>
<feature type="transmembrane region" description="Helical" evidence="2">
    <location>
        <begin position="6"/>
        <end position="28"/>
    </location>
</feature>
<protein>
    <recommendedName>
        <fullName evidence="3">MHYT domain-containing protein</fullName>
    </recommendedName>
</protein>
<dbReference type="Pfam" id="PF03707">
    <property type="entry name" value="MHYT"/>
    <property type="match status" value="2"/>
</dbReference>
<sequence>MAHLKLGFAPGIIITSFLVSTAGAWVALELLRLRTSNRGWVNWVLLILASLVTGTLAIFVMHFVGMAAVTLDNHGEEMPLYFETGMTIGSLFESIFCVCVGVYVTGAQEDPSWKRFVAGGAFAALGITLMHFTAMRAMRVTLEWIPVLVALSCAIAWLATTSAFMLFFRLRAMWQNSWWKQFGCAVIFAGAICAMHYIGMVAATYSVDPLYPPNGDLIVQGTLSVDDVLRVGIGLSGLCACVTIALLTLRVRSVYQDEHFKKAQLVLAILLLDHRGHVMVDNFGHLPSRAVIGQFNFNAVRLPIMHPAMLWLLKASSCWSKFAHLGTAFRKNGARVATLLSDVLDRRPPTAHPEPATDTFDTSRLPFYRLSLIQAVASLAASMGISLGEMGLMYDQIIKAKEGWVVFLVDRLDSKHADVLATKGFRWTEPKRVLQVLAGHLQVHSGTVRTIIGDVPDYVRTRKRPVRSGLHVGVLSVYPRIGHFEVMVPSRDRSSIPTVEVSAIAFAALMEHAPYLREYVAPVLSSEAGAAMVVADYVAASEIHSALMRLGIGLDSGAPLSLQALTPPEDVLVLHRRLKHQADHGSSRGSSGRDGYPWVSRVPFPSWKASPNSSDSDMLLFVQINSFTGGQPKLPAGFQLIDLTVFEAMHYSRCFSDRFRRVIGMEMNEEWDQLIIPTFAELSGHPLRAPDAAFVEQTSRDSHANSANGHLSQGDFSSGADLTGSRSNHSVLDVDEILREGPSPTRKDLDAVDHNPTVGVGKSREGSITRAVSLIKIMKSFPPEHFRQSRSGQSYSDKGKLNDAVELDDFQVMIPHKMIASDKDDEENESIPQVAGPDASPIVNAWQAMRWVKLYVNAAVQFNSTGTTKWGKPFKVGQHHAAAPERTRTTPLLSERPIPVHAETLERRPNPDHHVAQPHPYLHGGHVRSIHSNHSGRQTCPSEDSSRTWRSDTRQPNMCT</sequence>
<evidence type="ECO:0000256" key="2">
    <source>
        <dbReference type="SAM" id="Phobius"/>
    </source>
</evidence>
<feature type="domain" description="MHYT" evidence="3">
    <location>
        <begin position="8"/>
        <end position="206"/>
    </location>
</feature>
<feature type="transmembrane region" description="Helical" evidence="2">
    <location>
        <begin position="40"/>
        <end position="64"/>
    </location>
</feature>
<evidence type="ECO:0000313" key="5">
    <source>
        <dbReference type="Proteomes" id="UP000318582"/>
    </source>
</evidence>
<dbReference type="STRING" id="109895.A0A507DS89"/>
<reference evidence="4 5" key="1">
    <citation type="journal article" date="2019" name="Sci. Rep.">
        <title>Comparative genomics of chytrid fungi reveal insights into the obligate biotrophic and pathogenic lifestyle of Synchytrium endobioticum.</title>
        <authorList>
            <person name="van de Vossenberg B.T.L.H."/>
            <person name="Warris S."/>
            <person name="Nguyen H.D.T."/>
            <person name="van Gent-Pelzer M.P.E."/>
            <person name="Joly D.L."/>
            <person name="van de Geest H.C."/>
            <person name="Bonants P.J.M."/>
            <person name="Smith D.S."/>
            <person name="Levesque C.A."/>
            <person name="van der Lee T.A.J."/>
        </authorList>
    </citation>
    <scope>NUCLEOTIDE SEQUENCE [LARGE SCALE GENOMIC DNA]</scope>
    <source>
        <strain evidence="4 5">CBS 809.83</strain>
    </source>
</reference>
<dbReference type="EMBL" id="QEAQ01000170">
    <property type="protein sequence ID" value="TPX54122.1"/>
    <property type="molecule type" value="Genomic_DNA"/>
</dbReference>
<feature type="compositionally biased region" description="Polar residues" evidence="1">
    <location>
        <begin position="932"/>
        <end position="943"/>
    </location>
</feature>
<feature type="region of interest" description="Disordered" evidence="1">
    <location>
        <begin position="904"/>
        <end position="960"/>
    </location>
</feature>
<dbReference type="AlphaFoldDB" id="A0A507DS89"/>
<accession>A0A507DS89</accession>
<feature type="region of interest" description="Disordered" evidence="1">
    <location>
        <begin position="697"/>
        <end position="764"/>
    </location>
</feature>
<gene>
    <name evidence="4" type="ORF">PhCBS80983_g06041</name>
</gene>
<keyword evidence="2" id="KW-1133">Transmembrane helix</keyword>
<feature type="compositionally biased region" description="Basic and acidic residues" evidence="1">
    <location>
        <begin position="944"/>
        <end position="953"/>
    </location>
</feature>
<keyword evidence="2" id="KW-0812">Transmembrane</keyword>
<dbReference type="InterPro" id="IPR005330">
    <property type="entry name" value="MHYT_dom"/>
</dbReference>
<proteinExistence type="predicted"/>
<dbReference type="PROSITE" id="PS50924">
    <property type="entry name" value="MHYT"/>
    <property type="match status" value="1"/>
</dbReference>